<evidence type="ECO:0000313" key="1">
    <source>
        <dbReference type="EMBL" id="KAJ9052752.1"/>
    </source>
</evidence>
<proteinExistence type="predicted"/>
<protein>
    <submittedName>
        <fullName evidence="1">Uncharacterized protein</fullName>
    </submittedName>
</protein>
<organism evidence="1 2">
    <name type="scientific">Entomophthora muscae</name>
    <dbReference type="NCBI Taxonomy" id="34485"/>
    <lineage>
        <taxon>Eukaryota</taxon>
        <taxon>Fungi</taxon>
        <taxon>Fungi incertae sedis</taxon>
        <taxon>Zoopagomycota</taxon>
        <taxon>Entomophthoromycotina</taxon>
        <taxon>Entomophthoromycetes</taxon>
        <taxon>Entomophthorales</taxon>
        <taxon>Entomophthoraceae</taxon>
        <taxon>Entomophthora</taxon>
    </lineage>
</organism>
<comment type="caution">
    <text evidence="1">The sequence shown here is derived from an EMBL/GenBank/DDBJ whole genome shotgun (WGS) entry which is preliminary data.</text>
</comment>
<evidence type="ECO:0000313" key="2">
    <source>
        <dbReference type="Proteomes" id="UP001165960"/>
    </source>
</evidence>
<keyword evidence="2" id="KW-1185">Reference proteome</keyword>
<dbReference type="EMBL" id="QTSX02006610">
    <property type="protein sequence ID" value="KAJ9052752.1"/>
    <property type="molecule type" value="Genomic_DNA"/>
</dbReference>
<reference evidence="1" key="1">
    <citation type="submission" date="2022-04" db="EMBL/GenBank/DDBJ databases">
        <title>Genome of the entomopathogenic fungus Entomophthora muscae.</title>
        <authorList>
            <person name="Elya C."/>
            <person name="Lovett B.R."/>
            <person name="Lee E."/>
            <person name="Macias A.M."/>
            <person name="Hajek A.E."/>
            <person name="De Bivort B.L."/>
            <person name="Kasson M.T."/>
            <person name="De Fine Licht H.H."/>
            <person name="Stajich J.E."/>
        </authorList>
    </citation>
    <scope>NUCLEOTIDE SEQUENCE</scope>
    <source>
        <strain evidence="1">Berkeley</strain>
    </source>
</reference>
<accession>A0ACC2RRT9</accession>
<name>A0ACC2RRT9_9FUNG</name>
<gene>
    <name evidence="1" type="ORF">DSO57_1031115</name>
</gene>
<sequence>MSINDVYDIYDDAGFDADGLEATNIYDDESIIEAPKQTQAPIQEVKNISKAPEVRKEVKAPPPIQTPVKLADTSLQTKVPVETASKPLNISSRGTTAIHIQNLPWWTSEDDIRSKLSTFVSSSDVVHIIFQEYKVNGKSRGIAYVEFKETTTSAKAKEALDNITFEDRPCSTCFVQPSPTPFQRNNNANARQFSNGQDVNAAHFSVPGNRMRGKGYNQRPGNFASSIVGMNQQFPNSGMPNFNMSGGFPGAAPQVQNFPGAWNQQNASGPASNQSHSSRSSRTHNPASGHHSSSSHKRSNGNESSRTSSRRRYD</sequence>
<dbReference type="Proteomes" id="UP001165960">
    <property type="component" value="Unassembled WGS sequence"/>
</dbReference>